<dbReference type="CDD" id="cd06464">
    <property type="entry name" value="ACD_sHsps-like"/>
    <property type="match status" value="1"/>
</dbReference>
<dbReference type="InterPro" id="IPR002068">
    <property type="entry name" value="A-crystallin/Hsp20_dom"/>
</dbReference>
<gene>
    <name evidence="6" type="ORF">GFSPODELE1_LOCUS7023</name>
</gene>
<dbReference type="PROSITE" id="PS01031">
    <property type="entry name" value="SHSP"/>
    <property type="match status" value="1"/>
</dbReference>
<keyword evidence="1" id="KW-0346">Stress response</keyword>
<evidence type="ECO:0000256" key="1">
    <source>
        <dbReference type="ARBA" id="ARBA00023016"/>
    </source>
</evidence>
<dbReference type="Gene3D" id="2.60.40.790">
    <property type="match status" value="1"/>
</dbReference>
<evidence type="ECO:0000256" key="2">
    <source>
        <dbReference type="PROSITE-ProRule" id="PRU00285"/>
    </source>
</evidence>
<keyword evidence="7" id="KW-1185">Reference proteome</keyword>
<evidence type="ECO:0000259" key="5">
    <source>
        <dbReference type="PROSITE" id="PS01031"/>
    </source>
</evidence>
<organism evidence="6 7">
    <name type="scientific">Somion occarium</name>
    <dbReference type="NCBI Taxonomy" id="3059160"/>
    <lineage>
        <taxon>Eukaryota</taxon>
        <taxon>Fungi</taxon>
        <taxon>Dikarya</taxon>
        <taxon>Basidiomycota</taxon>
        <taxon>Agaricomycotina</taxon>
        <taxon>Agaricomycetes</taxon>
        <taxon>Polyporales</taxon>
        <taxon>Cerrenaceae</taxon>
        <taxon>Somion</taxon>
    </lineage>
</organism>
<protein>
    <recommendedName>
        <fullName evidence="5">SHSP domain-containing protein</fullName>
    </recommendedName>
</protein>
<feature type="region of interest" description="Disordered" evidence="4">
    <location>
        <begin position="16"/>
        <end position="87"/>
    </location>
</feature>
<dbReference type="SUPFAM" id="SSF49764">
    <property type="entry name" value="HSP20-like chaperones"/>
    <property type="match status" value="1"/>
</dbReference>
<name>A0ABP1DNZ0_9APHY</name>
<dbReference type="Proteomes" id="UP001497453">
    <property type="component" value="Chromosome 5"/>
</dbReference>
<dbReference type="EMBL" id="OZ037948">
    <property type="protein sequence ID" value="CAL1708778.1"/>
    <property type="molecule type" value="Genomic_DNA"/>
</dbReference>
<proteinExistence type="inferred from homology"/>
<sequence length="425" mass="46734">MSFPFQQYVDYSETTTPGAYSWEGFEQDPIVPTSAPTPNQPASISPPTLQQPLQTPTSTEHQPQHHQQQLQIQPPSEPQQIQAVFEPPHTAYVEDRFQIQPSQFRFDNIDESHFLRQQGGSHVGRPNTGESSSRRPSLRVDVDEVRPSTSGSPPTAGPSRVPHGRPHVQVSHPYRRPESSGMRSSPASGQSLRPSSSRRERASELHHIEPMPQMRVGVAHPMPAVGMGSTTVSCPAISVWRVNQSNQNQIQRNVSGGSAATVATVTTTSPGAKVPTPGSSNTPNVQAVQLPPAFQPQQQPADRPAQPVKRYHIRTDAHFDIANNLMTVMFELPGLKKSDLKIRMSFCPYSHLRQLTISGRTHSTLPDNGFSIKERKFGDFSRTVVVPPDTKPADIDASMEDGILTLRIPGGTPAPREDVQDILIR</sequence>
<comment type="similarity">
    <text evidence="2 3">Belongs to the small heat shock protein (HSP20) family.</text>
</comment>
<feature type="compositionally biased region" description="Low complexity" evidence="4">
    <location>
        <begin position="147"/>
        <end position="159"/>
    </location>
</feature>
<evidence type="ECO:0000313" key="7">
    <source>
        <dbReference type="Proteomes" id="UP001497453"/>
    </source>
</evidence>
<reference evidence="7" key="1">
    <citation type="submission" date="2024-04" db="EMBL/GenBank/DDBJ databases">
        <authorList>
            <person name="Shaw F."/>
            <person name="Minotto A."/>
        </authorList>
    </citation>
    <scope>NUCLEOTIDE SEQUENCE [LARGE SCALE GENOMIC DNA]</scope>
</reference>
<feature type="compositionally biased region" description="Polar residues" evidence="4">
    <location>
        <begin position="34"/>
        <end position="43"/>
    </location>
</feature>
<dbReference type="InterPro" id="IPR031107">
    <property type="entry name" value="Small_HSP"/>
</dbReference>
<dbReference type="InterPro" id="IPR008978">
    <property type="entry name" value="HSP20-like_chaperone"/>
</dbReference>
<evidence type="ECO:0000256" key="3">
    <source>
        <dbReference type="RuleBase" id="RU003616"/>
    </source>
</evidence>
<accession>A0ABP1DNZ0</accession>
<feature type="domain" description="SHSP" evidence="5">
    <location>
        <begin position="308"/>
        <end position="425"/>
    </location>
</feature>
<evidence type="ECO:0000313" key="6">
    <source>
        <dbReference type="EMBL" id="CAL1708778.1"/>
    </source>
</evidence>
<feature type="compositionally biased region" description="Low complexity" evidence="4">
    <location>
        <begin position="45"/>
        <end position="82"/>
    </location>
</feature>
<dbReference type="PANTHER" id="PTHR11527">
    <property type="entry name" value="HEAT-SHOCK PROTEIN 20 FAMILY MEMBER"/>
    <property type="match status" value="1"/>
</dbReference>
<evidence type="ECO:0000256" key="4">
    <source>
        <dbReference type="SAM" id="MobiDB-lite"/>
    </source>
</evidence>
<feature type="compositionally biased region" description="Polar residues" evidence="4">
    <location>
        <begin position="181"/>
        <end position="190"/>
    </location>
</feature>
<feature type="region of interest" description="Disordered" evidence="4">
    <location>
        <begin position="117"/>
        <end position="202"/>
    </location>
</feature>
<dbReference type="Pfam" id="PF00011">
    <property type="entry name" value="HSP20"/>
    <property type="match status" value="1"/>
</dbReference>